<dbReference type="Gene3D" id="1.25.40.80">
    <property type="match status" value="1"/>
</dbReference>
<dbReference type="GO" id="GO:0003677">
    <property type="term" value="F:DNA binding"/>
    <property type="evidence" value="ECO:0007669"/>
    <property type="project" value="TreeGrafter"/>
</dbReference>
<keyword evidence="2 3" id="KW-0274">FAD</keyword>
<comment type="cofactor">
    <cofactor evidence="3">
        <name>FAD</name>
        <dbReference type="ChEBI" id="CHEBI:57692"/>
    </cofactor>
    <text evidence="3">Binds 1 FAD per subunit.</text>
</comment>
<dbReference type="OrthoDB" id="11721at2157"/>
<feature type="site" description="Electron transfer via tryptophanyl radical" evidence="4">
    <location>
        <position position="366"/>
    </location>
</feature>
<dbReference type="SUPFAM" id="SSF52425">
    <property type="entry name" value="Cryptochrome/photolyase, N-terminal domain"/>
    <property type="match status" value="1"/>
</dbReference>
<keyword evidence="5" id="KW-0157">Chromophore</keyword>
<feature type="binding site" evidence="3">
    <location>
        <position position="199"/>
    </location>
    <ligand>
        <name>FAD</name>
        <dbReference type="ChEBI" id="CHEBI:57692"/>
    </ligand>
</feature>
<organism evidence="7 8">
    <name type="scientific">Halovenus aranensis</name>
    <dbReference type="NCBI Taxonomy" id="890420"/>
    <lineage>
        <taxon>Archaea</taxon>
        <taxon>Methanobacteriati</taxon>
        <taxon>Methanobacteriota</taxon>
        <taxon>Stenosarchaea group</taxon>
        <taxon>Halobacteria</taxon>
        <taxon>Halobacteriales</taxon>
        <taxon>Haloarculaceae</taxon>
        <taxon>Halovenus</taxon>
    </lineage>
</organism>
<evidence type="ECO:0000256" key="5">
    <source>
        <dbReference type="RuleBase" id="RU004182"/>
    </source>
</evidence>
<dbReference type="InterPro" id="IPR002081">
    <property type="entry name" value="Cryptochrome/DNA_photolyase_1"/>
</dbReference>
<evidence type="ECO:0000313" key="7">
    <source>
        <dbReference type="EMBL" id="SDJ57643.1"/>
    </source>
</evidence>
<dbReference type="Gene3D" id="1.10.579.10">
    <property type="entry name" value="DNA Cyclobutane Dipyrimidine Photolyase, subunit A, domain 3"/>
    <property type="match status" value="1"/>
</dbReference>
<feature type="binding site" evidence="3">
    <location>
        <position position="256"/>
    </location>
    <ligand>
        <name>FAD</name>
        <dbReference type="ChEBI" id="CHEBI:57692"/>
    </ligand>
</feature>
<dbReference type="RefSeq" id="WP_092701018.1">
    <property type="nucleotide sequence ID" value="NZ_FNFC01000005.1"/>
</dbReference>
<dbReference type="PANTHER" id="PTHR11455:SF9">
    <property type="entry name" value="CRYPTOCHROME CIRCADIAN CLOCK 5 ISOFORM X1"/>
    <property type="match status" value="1"/>
</dbReference>
<feature type="site" description="Electron transfer via tryptophanyl radical" evidence="4">
    <location>
        <position position="343"/>
    </location>
</feature>
<evidence type="ECO:0000259" key="6">
    <source>
        <dbReference type="PROSITE" id="PS51645"/>
    </source>
</evidence>
<dbReference type="AlphaFoldDB" id="A0A1G8UV17"/>
<evidence type="ECO:0000313" key="8">
    <source>
        <dbReference type="Proteomes" id="UP000198856"/>
    </source>
</evidence>
<dbReference type="EMBL" id="FNFC01000005">
    <property type="protein sequence ID" value="SDJ57643.1"/>
    <property type="molecule type" value="Genomic_DNA"/>
</dbReference>
<dbReference type="GO" id="GO:0071949">
    <property type="term" value="F:FAD binding"/>
    <property type="evidence" value="ECO:0007669"/>
    <property type="project" value="TreeGrafter"/>
</dbReference>
<accession>A0A1G8UV17</accession>
<dbReference type="PROSITE" id="PS51645">
    <property type="entry name" value="PHR_CRY_ALPHA_BETA"/>
    <property type="match status" value="1"/>
</dbReference>
<dbReference type="Pfam" id="PF03441">
    <property type="entry name" value="FAD_binding_7"/>
    <property type="match status" value="1"/>
</dbReference>
<evidence type="ECO:0000256" key="4">
    <source>
        <dbReference type="PIRSR" id="PIRSR602081-2"/>
    </source>
</evidence>
<dbReference type="Pfam" id="PF00875">
    <property type="entry name" value="DNA_photolyase"/>
    <property type="match status" value="1"/>
</dbReference>
<dbReference type="Proteomes" id="UP000198856">
    <property type="component" value="Unassembled WGS sequence"/>
</dbReference>
<keyword evidence="8" id="KW-1185">Reference proteome</keyword>
<dbReference type="GO" id="GO:0003904">
    <property type="term" value="F:deoxyribodipyrimidine photo-lyase activity"/>
    <property type="evidence" value="ECO:0007669"/>
    <property type="project" value="TreeGrafter"/>
</dbReference>
<feature type="binding site" evidence="3">
    <location>
        <begin position="356"/>
        <end position="358"/>
    </location>
    <ligand>
        <name>FAD</name>
        <dbReference type="ChEBI" id="CHEBI:57692"/>
    </ligand>
</feature>
<feature type="site" description="Electron transfer via tryptophanyl radical" evidence="4">
    <location>
        <position position="290"/>
    </location>
</feature>
<keyword evidence="1 3" id="KW-0285">Flavoprotein</keyword>
<name>A0A1G8UV17_9EURY</name>
<dbReference type="PANTHER" id="PTHR11455">
    <property type="entry name" value="CRYPTOCHROME"/>
    <property type="match status" value="1"/>
</dbReference>
<dbReference type="InterPro" id="IPR006050">
    <property type="entry name" value="DNA_photolyase_N"/>
</dbReference>
<dbReference type="InterPro" id="IPR014729">
    <property type="entry name" value="Rossmann-like_a/b/a_fold"/>
</dbReference>
<dbReference type="SUPFAM" id="SSF48173">
    <property type="entry name" value="Cryptochrome/photolyase FAD-binding domain"/>
    <property type="match status" value="1"/>
</dbReference>
<dbReference type="Gene3D" id="3.40.50.620">
    <property type="entry name" value="HUPs"/>
    <property type="match status" value="1"/>
</dbReference>
<comment type="similarity">
    <text evidence="5">Belongs to the DNA photolyase family.</text>
</comment>
<evidence type="ECO:0000256" key="3">
    <source>
        <dbReference type="PIRSR" id="PIRSR602081-1"/>
    </source>
</evidence>
<sequence>MHLFWHQRDLRIPDNRGLALAAKKEPTLPVYVVDTDLLKQIGKRQRAFLLNGVRALKQRYRRLGTDLLVRVGSPAETLESLCSEYDAERVYYNRHYRPARRNRQRAVDEALPTKSVTDLVLVDPERLAPRYPNHSQFYDDWQDQHKVTPFDVPDEERFVSLSDDTGPPSVSADIDLPTAGYRAARDRYDQFLTAGIESYNDTRDDMQRAVEQPVGAVSRLSPYIAGGMLGIREIWADASERYEGARGSAQRNIGKFRYELSWREQNYHLLYYNPTLLVENYKSFPNDIEWREDDDHLDAWKRGETGYPFVDAGMRQLNEEGYIHNRPRQVVASFLTKHLLVDWRTGAKYFKRQLIDHDPANNYGNWQWIASTGTDSVDVRIFDPVSQLSKYDDGATYVTEYVSELRDVPADKIIDWPTLSRGERERLAPEYPHPIVDRNEGYERAQRTFERALGKR</sequence>
<dbReference type="STRING" id="890420.SAMN05216226_105141"/>
<dbReference type="InterPro" id="IPR036155">
    <property type="entry name" value="Crypto/Photolyase_N_sf"/>
</dbReference>
<protein>
    <submittedName>
        <fullName evidence="7">Deoxyribodipyrimidine photo-lyase family protein (Cryptochrome)</fullName>
    </submittedName>
</protein>
<reference evidence="7 8" key="1">
    <citation type="submission" date="2016-10" db="EMBL/GenBank/DDBJ databases">
        <authorList>
            <person name="de Groot N.N."/>
        </authorList>
    </citation>
    <scope>NUCLEOTIDE SEQUENCE [LARGE SCALE GENOMIC DNA]</scope>
    <source>
        <strain evidence="7 8">IBRC-M10015</strain>
    </source>
</reference>
<keyword evidence="7" id="KW-0456">Lyase</keyword>
<gene>
    <name evidence="7" type="ORF">SAMN05216226_105141</name>
</gene>
<feature type="domain" description="Photolyase/cryptochrome alpha/beta" evidence="6">
    <location>
        <begin position="1"/>
        <end position="127"/>
    </location>
</feature>
<dbReference type="PRINTS" id="PR00147">
    <property type="entry name" value="DNAPHOTLYASE"/>
</dbReference>
<evidence type="ECO:0000256" key="2">
    <source>
        <dbReference type="ARBA" id="ARBA00022827"/>
    </source>
</evidence>
<dbReference type="InterPro" id="IPR036134">
    <property type="entry name" value="Crypto/Photolyase_FAD-like_sf"/>
</dbReference>
<proteinExistence type="inferred from homology"/>
<dbReference type="InterPro" id="IPR005101">
    <property type="entry name" value="Cryptochr/Photolyase_FAD-bd"/>
</dbReference>
<evidence type="ECO:0000256" key="1">
    <source>
        <dbReference type="ARBA" id="ARBA00022630"/>
    </source>
</evidence>